<dbReference type="InterPro" id="IPR007372">
    <property type="entry name" value="Lipid/polyisoprenoid-bd_YceI"/>
</dbReference>
<dbReference type="EMBL" id="FOOH01000010">
    <property type="protein sequence ID" value="SFF82222.1"/>
    <property type="molecule type" value="Genomic_DNA"/>
</dbReference>
<feature type="domain" description="Lipid/polyisoprenoid-binding YceI-like" evidence="1">
    <location>
        <begin position="86"/>
        <end position="189"/>
    </location>
</feature>
<name>A0A1I2LRZ4_9FLAO</name>
<keyword evidence="3" id="KW-1185">Reference proteome</keyword>
<sequence>MKTYIPLLFILFFTITGVAQTGLETRKIDILPDSHLSIKGTTNINDFECDFNTLRFKNETFKVHYTENGEILHFKNSVLPLENVNFDCGNRKINKDFHELLKSKEHPEILLKLKKIDMSEEGNSIVTIGFTIAGVNKDYKFPVEITRDKQLCFDGKLKLNIKDFNLEAPSKIFGLIVLDEVIEINFNLNVKT</sequence>
<protein>
    <submittedName>
        <fullName evidence="2">YceI-like domain-containing protein</fullName>
    </submittedName>
</protein>
<dbReference type="AlphaFoldDB" id="A0A1I2LRZ4"/>
<dbReference type="Gene3D" id="2.40.128.110">
    <property type="entry name" value="Lipid/polyisoprenoid-binding, YceI-like"/>
    <property type="match status" value="1"/>
</dbReference>
<proteinExistence type="predicted"/>
<dbReference type="RefSeq" id="WP_093304407.1">
    <property type="nucleotide sequence ID" value="NZ_FOOH01000010.1"/>
</dbReference>
<dbReference type="Pfam" id="PF04264">
    <property type="entry name" value="YceI"/>
    <property type="match status" value="1"/>
</dbReference>
<accession>A0A1I2LRZ4</accession>
<dbReference type="SUPFAM" id="SSF101874">
    <property type="entry name" value="YceI-like"/>
    <property type="match status" value="1"/>
</dbReference>
<evidence type="ECO:0000313" key="3">
    <source>
        <dbReference type="Proteomes" id="UP000199116"/>
    </source>
</evidence>
<dbReference type="InterPro" id="IPR036761">
    <property type="entry name" value="TTHA0802/YceI-like_sf"/>
</dbReference>
<organism evidence="2 3">
    <name type="scientific">Salegentibacter agarivorans</name>
    <dbReference type="NCBI Taxonomy" id="345907"/>
    <lineage>
        <taxon>Bacteria</taxon>
        <taxon>Pseudomonadati</taxon>
        <taxon>Bacteroidota</taxon>
        <taxon>Flavobacteriia</taxon>
        <taxon>Flavobacteriales</taxon>
        <taxon>Flavobacteriaceae</taxon>
        <taxon>Salegentibacter</taxon>
    </lineage>
</organism>
<evidence type="ECO:0000259" key="1">
    <source>
        <dbReference type="Pfam" id="PF04264"/>
    </source>
</evidence>
<evidence type="ECO:0000313" key="2">
    <source>
        <dbReference type="EMBL" id="SFF82222.1"/>
    </source>
</evidence>
<gene>
    <name evidence="2" type="ORF">SAMN04488033_11051</name>
</gene>
<dbReference type="Proteomes" id="UP000199116">
    <property type="component" value="Unassembled WGS sequence"/>
</dbReference>
<reference evidence="3" key="1">
    <citation type="submission" date="2016-10" db="EMBL/GenBank/DDBJ databases">
        <authorList>
            <person name="Varghese N."/>
            <person name="Submissions S."/>
        </authorList>
    </citation>
    <scope>NUCLEOTIDE SEQUENCE [LARGE SCALE GENOMIC DNA]</scope>
    <source>
        <strain evidence="3">DSM 23515</strain>
    </source>
</reference>